<comment type="caution">
    <text evidence="5">The sequence shown here is derived from an EMBL/GenBank/DDBJ whole genome shotgun (WGS) entry which is preliminary data.</text>
</comment>
<accession>A0A9X2PYS5</accession>
<name>A0A9X2PYS5_9BACT</name>
<dbReference type="PANTHER" id="PTHR21110">
    <property type="entry name" value="PHOSPHOPENTOMUTASE"/>
    <property type="match status" value="1"/>
</dbReference>
<proteinExistence type="inferred from homology"/>
<gene>
    <name evidence="5" type="ORF">GGP71_000287</name>
</gene>
<organism evidence="5 6">
    <name type="scientific">Salinibacter ruber</name>
    <dbReference type="NCBI Taxonomy" id="146919"/>
    <lineage>
        <taxon>Bacteria</taxon>
        <taxon>Pseudomonadati</taxon>
        <taxon>Rhodothermota</taxon>
        <taxon>Rhodothermia</taxon>
        <taxon>Rhodothermales</taxon>
        <taxon>Salinibacteraceae</taxon>
        <taxon>Salinibacter</taxon>
    </lineage>
</organism>
<dbReference type="GO" id="GO:0005829">
    <property type="term" value="C:cytosol"/>
    <property type="evidence" value="ECO:0007669"/>
    <property type="project" value="TreeGrafter"/>
</dbReference>
<evidence type="ECO:0000259" key="4">
    <source>
        <dbReference type="Pfam" id="PF01676"/>
    </source>
</evidence>
<dbReference type="PANTHER" id="PTHR21110:SF0">
    <property type="entry name" value="PHOSPHOPENTOMUTASE"/>
    <property type="match status" value="1"/>
</dbReference>
<evidence type="ECO:0000313" key="6">
    <source>
        <dbReference type="Proteomes" id="UP001155027"/>
    </source>
</evidence>
<reference evidence="5" key="1">
    <citation type="submission" date="2022-08" db="EMBL/GenBank/DDBJ databases">
        <title>Genomic Encyclopedia of Type Strains, Phase V (KMG-V): Genome sequencing to study the core and pangenomes of soil and plant-associated prokaryotes.</title>
        <authorList>
            <person name="Whitman W."/>
        </authorList>
    </citation>
    <scope>NUCLEOTIDE SEQUENCE</scope>
    <source>
        <strain evidence="5">0</strain>
    </source>
</reference>
<dbReference type="GO" id="GO:0043094">
    <property type="term" value="P:metabolic compound salvage"/>
    <property type="evidence" value="ECO:0007669"/>
    <property type="project" value="InterPro"/>
</dbReference>
<dbReference type="SUPFAM" id="SSF53649">
    <property type="entry name" value="Alkaline phosphatase-like"/>
    <property type="match status" value="1"/>
</dbReference>
<evidence type="ECO:0000256" key="2">
    <source>
        <dbReference type="ARBA" id="ARBA00022723"/>
    </source>
</evidence>
<dbReference type="InterPro" id="IPR017850">
    <property type="entry name" value="Alkaline_phosphatase_core_sf"/>
</dbReference>
<sequence length="307" mass="33320">MKRILFVFLDGIGLGPAGPDNPLSNDAGAAFRRLAGGAPWVRGLPKRAAPNHVVRPLDATLGMDGLPQSGTGQATLFTGVNCAERVGRHFGPYPHSATHDVLDHENLFHRVQGLPAVPDGGVAFANAFPPQFFEAPSRRWTVTTRCCAGAGVPLRDQEALRARRAVPADLTAEGWRDALQLDVSPRTPANTAQALFDTHRSHALTLFEFFHTDKVGHRRIDLAPGVLLERLNRFLGRLLDLLDPVQDTLVVTSDHGNLEDTRHTQHTRNPVPLLAYGWAAPHLADARTLADVTPGIVEAFRTGLDGR</sequence>
<dbReference type="Pfam" id="PF01676">
    <property type="entry name" value="Metalloenzyme"/>
    <property type="match status" value="1"/>
</dbReference>
<dbReference type="AlphaFoldDB" id="A0A9X2PYS5"/>
<evidence type="ECO:0000256" key="3">
    <source>
        <dbReference type="ARBA" id="ARBA00023211"/>
    </source>
</evidence>
<dbReference type="GO" id="GO:0009117">
    <property type="term" value="P:nucleotide metabolic process"/>
    <property type="evidence" value="ECO:0007669"/>
    <property type="project" value="InterPro"/>
</dbReference>
<dbReference type="Proteomes" id="UP001155027">
    <property type="component" value="Unassembled WGS sequence"/>
</dbReference>
<dbReference type="Gene3D" id="3.40.720.10">
    <property type="entry name" value="Alkaline Phosphatase, subunit A"/>
    <property type="match status" value="1"/>
</dbReference>
<dbReference type="RefSeq" id="WP_259079225.1">
    <property type="nucleotide sequence ID" value="NZ_JANUAU010000001.1"/>
</dbReference>
<dbReference type="EMBL" id="JANUAU010000001">
    <property type="protein sequence ID" value="MCS3676391.1"/>
    <property type="molecule type" value="Genomic_DNA"/>
</dbReference>
<dbReference type="GO" id="GO:0000287">
    <property type="term" value="F:magnesium ion binding"/>
    <property type="evidence" value="ECO:0007669"/>
    <property type="project" value="InterPro"/>
</dbReference>
<dbReference type="InterPro" id="IPR010045">
    <property type="entry name" value="DeoB"/>
</dbReference>
<keyword evidence="3" id="KW-0464">Manganese</keyword>
<comment type="similarity">
    <text evidence="1">Belongs to the phosphopentomutase family.</text>
</comment>
<evidence type="ECO:0000313" key="5">
    <source>
        <dbReference type="EMBL" id="MCS3676391.1"/>
    </source>
</evidence>
<protein>
    <recommendedName>
        <fullName evidence="4">Metalloenzyme domain-containing protein</fullName>
    </recommendedName>
</protein>
<dbReference type="GO" id="GO:0008973">
    <property type="term" value="F:phosphopentomutase activity"/>
    <property type="evidence" value="ECO:0007669"/>
    <property type="project" value="InterPro"/>
</dbReference>
<evidence type="ECO:0000256" key="1">
    <source>
        <dbReference type="ARBA" id="ARBA00010373"/>
    </source>
</evidence>
<keyword evidence="2" id="KW-0479">Metal-binding</keyword>
<feature type="domain" description="Metalloenzyme" evidence="4">
    <location>
        <begin position="191"/>
        <end position="301"/>
    </location>
</feature>
<dbReference type="InterPro" id="IPR006124">
    <property type="entry name" value="Metalloenzyme"/>
</dbReference>